<reference evidence="3" key="2">
    <citation type="submission" date="2025-08" db="UniProtKB">
        <authorList>
            <consortium name="RefSeq"/>
        </authorList>
    </citation>
    <scope>IDENTIFICATION</scope>
    <source>
        <tissue evidence="3">Tongue muscle</tissue>
    </source>
</reference>
<sequence length="312" mass="34977">MAPQTGDEGDVDLRVQVILVRSLGSSRKSPDPVSSPGSVPPTTRSPNSPKGQCSPPPRESPRRRDPEVNLDSAVRPCKVRFLPGRGLLGPAVAVETAPTTAAMAAPGAVGRTTQRLEGTVSNESCITARTPVPVVSPESLDLPVSPVQVSELPSKNLWEQICEEYEAELPPFPEGYKVKQDTVVTRKRTKFIACDFLTEWLYNQNPKRTGEPFTEFFSIPFVEEWLKLHPRPAIPLSLLLTESEAALCIQSFWRAYLVRCDPEIQELRQWQKKLREDKHIRQRVKTFWAKQEQKVKCKMEDEEEAAAKTPQP</sequence>
<dbReference type="GeneID" id="110138422"/>
<accession>A0ABM4HNB6</accession>
<evidence type="ECO:0000313" key="3">
    <source>
        <dbReference type="RefSeq" id="XP_070317061.1"/>
    </source>
</evidence>
<dbReference type="InterPro" id="IPR000048">
    <property type="entry name" value="IQ_motif_EF-hand-BS"/>
</dbReference>
<dbReference type="Pfam" id="PF00612">
    <property type="entry name" value="IQ"/>
    <property type="match status" value="1"/>
</dbReference>
<dbReference type="RefSeq" id="XP_070317061.1">
    <property type="nucleotide sequence ID" value="XM_070460960.1"/>
</dbReference>
<dbReference type="CDD" id="cd23767">
    <property type="entry name" value="IQCD"/>
    <property type="match status" value="1"/>
</dbReference>
<feature type="region of interest" description="Disordered" evidence="1">
    <location>
        <begin position="22"/>
        <end position="71"/>
    </location>
</feature>
<protein>
    <submittedName>
        <fullName evidence="3">IQ domain-containing protein K isoform X4</fullName>
    </submittedName>
</protein>
<organism evidence="2 3">
    <name type="scientific">Odocoileus virginianus</name>
    <name type="common">White-tailed deer</name>
    <dbReference type="NCBI Taxonomy" id="9874"/>
    <lineage>
        <taxon>Eukaryota</taxon>
        <taxon>Metazoa</taxon>
        <taxon>Chordata</taxon>
        <taxon>Craniata</taxon>
        <taxon>Vertebrata</taxon>
        <taxon>Euteleostomi</taxon>
        <taxon>Mammalia</taxon>
        <taxon>Eutheria</taxon>
        <taxon>Laurasiatheria</taxon>
        <taxon>Artiodactyla</taxon>
        <taxon>Ruminantia</taxon>
        <taxon>Pecora</taxon>
        <taxon>Cervidae</taxon>
        <taxon>Odocoileinae</taxon>
        <taxon>Odocoileus</taxon>
    </lineage>
</organism>
<name>A0ABM4HNB6_ODOVR</name>
<reference evidence="2" key="1">
    <citation type="journal article" date="2022" name="J. Hered.">
        <title>A De Novo Chromosome-Level Genome Assembly of the White-Tailed Deer, Odocoileus Virginianus.</title>
        <authorList>
            <person name="London E.W."/>
            <person name="Roca A.L."/>
            <person name="Novakofski J.E."/>
            <person name="Mateus-Pinilla N.E."/>
        </authorList>
    </citation>
    <scope>NUCLEOTIDE SEQUENCE [LARGE SCALE GENOMIC DNA]</scope>
</reference>
<evidence type="ECO:0000313" key="2">
    <source>
        <dbReference type="Proteomes" id="UP001652640"/>
    </source>
</evidence>
<gene>
    <name evidence="3" type="primary">IQCK</name>
</gene>
<keyword evidence="2" id="KW-1185">Reference proteome</keyword>
<dbReference type="PANTHER" id="PTHR34927">
    <property type="entry name" value="IQ DOMAIN-CONTAINING PROTEIN K"/>
    <property type="match status" value="1"/>
</dbReference>
<proteinExistence type="predicted"/>
<evidence type="ECO:0000256" key="1">
    <source>
        <dbReference type="SAM" id="MobiDB-lite"/>
    </source>
</evidence>
<feature type="compositionally biased region" description="Low complexity" evidence="1">
    <location>
        <begin position="31"/>
        <end position="46"/>
    </location>
</feature>
<dbReference type="PANTHER" id="PTHR34927:SF1">
    <property type="entry name" value="IQ DOMAIN-CONTAINING PROTEIN K"/>
    <property type="match status" value="1"/>
</dbReference>
<dbReference type="InterPro" id="IPR043408">
    <property type="entry name" value="IQCK"/>
</dbReference>
<dbReference type="PROSITE" id="PS50096">
    <property type="entry name" value="IQ"/>
    <property type="match status" value="1"/>
</dbReference>
<dbReference type="Proteomes" id="UP001652640">
    <property type="component" value="Chromosome 33"/>
</dbReference>